<feature type="signal peptide" evidence="2">
    <location>
        <begin position="1"/>
        <end position="25"/>
    </location>
</feature>
<evidence type="ECO:0000313" key="3">
    <source>
        <dbReference type="EMBL" id="GAA1773804.1"/>
    </source>
</evidence>
<comment type="caution">
    <text evidence="3">The sequence shown here is derived from an EMBL/GenBank/DDBJ whole genome shotgun (WGS) entry which is preliminary data.</text>
</comment>
<keyword evidence="2" id="KW-0732">Signal</keyword>
<keyword evidence="1" id="KW-0812">Transmembrane</keyword>
<name>A0ABP4XDI3_9ACTN</name>
<dbReference type="Pfam" id="PF13795">
    <property type="entry name" value="HupE_UreJ_2"/>
    <property type="match status" value="1"/>
</dbReference>
<keyword evidence="1" id="KW-0472">Membrane</keyword>
<feature type="transmembrane region" description="Helical" evidence="1">
    <location>
        <begin position="199"/>
        <end position="217"/>
    </location>
</feature>
<dbReference type="Proteomes" id="UP001500655">
    <property type="component" value="Unassembled WGS sequence"/>
</dbReference>
<feature type="chain" id="PRO_5046847412" description="HupE/UreJ family protein" evidence="2">
    <location>
        <begin position="26"/>
        <end position="232"/>
    </location>
</feature>
<evidence type="ECO:0008006" key="5">
    <source>
        <dbReference type="Google" id="ProtNLM"/>
    </source>
</evidence>
<evidence type="ECO:0000313" key="4">
    <source>
        <dbReference type="Proteomes" id="UP001500655"/>
    </source>
</evidence>
<reference evidence="4" key="1">
    <citation type="journal article" date="2019" name="Int. J. Syst. Evol. Microbiol.">
        <title>The Global Catalogue of Microorganisms (GCM) 10K type strain sequencing project: providing services to taxonomists for standard genome sequencing and annotation.</title>
        <authorList>
            <consortium name="The Broad Institute Genomics Platform"/>
            <consortium name="The Broad Institute Genome Sequencing Center for Infectious Disease"/>
            <person name="Wu L."/>
            <person name="Ma J."/>
        </authorList>
    </citation>
    <scope>NUCLEOTIDE SEQUENCE [LARGE SCALE GENOMIC DNA]</scope>
    <source>
        <strain evidence="4">JCM 13249</strain>
    </source>
</reference>
<gene>
    <name evidence="3" type="ORF">GCM10009681_51620</name>
</gene>
<dbReference type="RefSeq" id="WP_344087411.1">
    <property type="nucleotide sequence ID" value="NZ_BAAALS010000036.1"/>
</dbReference>
<keyword evidence="1" id="KW-1133">Transmembrane helix</keyword>
<dbReference type="EMBL" id="BAAALS010000036">
    <property type="protein sequence ID" value="GAA1773804.1"/>
    <property type="molecule type" value="Genomic_DNA"/>
</dbReference>
<evidence type="ECO:0000256" key="2">
    <source>
        <dbReference type="SAM" id="SignalP"/>
    </source>
</evidence>
<feature type="transmembrane region" description="Helical" evidence="1">
    <location>
        <begin position="101"/>
        <end position="118"/>
    </location>
</feature>
<feature type="transmembrane region" description="Helical" evidence="1">
    <location>
        <begin position="41"/>
        <end position="62"/>
    </location>
</feature>
<feature type="transmembrane region" description="Helical" evidence="1">
    <location>
        <begin position="69"/>
        <end position="89"/>
    </location>
</feature>
<protein>
    <recommendedName>
        <fullName evidence="5">HupE/UreJ family protein</fullName>
    </recommendedName>
</protein>
<proteinExistence type="predicted"/>
<accession>A0ABP4XDI3</accession>
<dbReference type="InterPro" id="IPR032809">
    <property type="entry name" value="Put_HupE_UreJ"/>
</dbReference>
<feature type="transmembrane region" description="Helical" evidence="1">
    <location>
        <begin position="167"/>
        <end position="187"/>
    </location>
</feature>
<keyword evidence="4" id="KW-1185">Reference proteome</keyword>
<feature type="transmembrane region" description="Helical" evidence="1">
    <location>
        <begin position="125"/>
        <end position="147"/>
    </location>
</feature>
<evidence type="ECO:0000256" key="1">
    <source>
        <dbReference type="SAM" id="Phobius"/>
    </source>
</evidence>
<organism evidence="3 4">
    <name type="scientific">Luedemannella helvata</name>
    <dbReference type="NCBI Taxonomy" id="349315"/>
    <lineage>
        <taxon>Bacteria</taxon>
        <taxon>Bacillati</taxon>
        <taxon>Actinomycetota</taxon>
        <taxon>Actinomycetes</taxon>
        <taxon>Micromonosporales</taxon>
        <taxon>Micromonosporaceae</taxon>
        <taxon>Luedemannella</taxon>
    </lineage>
</organism>
<sequence>MSARFLAFFFVIGALLLGAATPAAAHDITGTGDSIPEFLWMGVEHMVLGFDHLLFALGVVLLAGQVRRAAGLISLFALGHSVTLIAATLAEVSVSPRRVDIIIALSVAFVGVVGLFARPRTPAHWRWFGAAVLVFGLIHGLGLSTRLQQADVSSVSGILAFNVGIELGQLAVIAACVLVGRLVAYVAPGKVPGRMARRLGNVGLVLAGLVLAGLLVAQRWTEPVTNALANAV</sequence>